<name>A0ABX3AQB6_9FIRM</name>
<dbReference type="Proteomes" id="UP000094869">
    <property type="component" value="Unassembled WGS sequence"/>
</dbReference>
<reference evidence="1 2" key="1">
    <citation type="submission" date="2016-08" db="EMBL/GenBank/DDBJ databases">
        <title>Characterization of Isolates of Eisenbergiella tayi Derived from Blood Cultures, Using Whole Genome Sequencing.</title>
        <authorList>
            <person name="Bernier A.-M."/>
            <person name="Burdz T."/>
            <person name="Wiebe D."/>
            <person name="Bernard K."/>
        </authorList>
    </citation>
    <scope>NUCLEOTIDE SEQUENCE [LARGE SCALE GENOMIC DNA]</scope>
    <source>
        <strain evidence="1 2">NML120146</strain>
    </source>
</reference>
<gene>
    <name evidence="1" type="ORF">BEI63_00020</name>
</gene>
<organism evidence="1 2">
    <name type="scientific">Eisenbergiella tayi</name>
    <dbReference type="NCBI Taxonomy" id="1432052"/>
    <lineage>
        <taxon>Bacteria</taxon>
        <taxon>Bacillati</taxon>
        <taxon>Bacillota</taxon>
        <taxon>Clostridia</taxon>
        <taxon>Lachnospirales</taxon>
        <taxon>Lachnospiraceae</taxon>
        <taxon>Eisenbergiella</taxon>
    </lineage>
</organism>
<protein>
    <recommendedName>
        <fullName evidence="3">Transposase DDE domain-containing protein</fullName>
    </recommendedName>
</protein>
<dbReference type="EMBL" id="MEHD01000004">
    <property type="protein sequence ID" value="ODR62096.1"/>
    <property type="molecule type" value="Genomic_DNA"/>
</dbReference>
<comment type="caution">
    <text evidence="1">The sequence shown here is derived from an EMBL/GenBank/DDBJ whole genome shotgun (WGS) entry which is preliminary data.</text>
</comment>
<evidence type="ECO:0000313" key="1">
    <source>
        <dbReference type="EMBL" id="ODR62096.1"/>
    </source>
</evidence>
<accession>A0ABX3AQB6</accession>
<evidence type="ECO:0000313" key="2">
    <source>
        <dbReference type="Proteomes" id="UP000094869"/>
    </source>
</evidence>
<evidence type="ECO:0008006" key="3">
    <source>
        <dbReference type="Google" id="ProtNLM"/>
    </source>
</evidence>
<sequence>MKAYLPEFSIEKLLLDSAHDAYAVYQYCRRENITPFIDLNPGHTGHFTYKDDFSIDNDGVPLCKLGLRMHKDGYEAAKHRAKYRCPKSNRKRGCFCGHPCSPAKYGRTVHIFTDDNPRLFNIPPRDSKAWEKEYDGRTSVERSNKREKEDYKLEDGRHRSTKMWYCRLYGIMMLQHLDAWEMPSVPAFQDSLLGLPA</sequence>
<keyword evidence="2" id="KW-1185">Reference proteome</keyword>
<proteinExistence type="predicted"/>